<accession>A0A4U5LPY4</accession>
<comment type="caution">
    <text evidence="2">The sequence shown here is derived from an EMBL/GenBank/DDBJ whole genome shotgun (WGS) entry which is preliminary data.</text>
</comment>
<dbReference type="EMBL" id="AZBU02000014">
    <property type="protein sequence ID" value="TKR57993.1"/>
    <property type="molecule type" value="Genomic_DNA"/>
</dbReference>
<sequence>MKLLGRSTLFLALLLSSALAVPAGQIQELSTTKGSGHGVDSLKLFSSLKSNYDELNKKIQRYKRHWDGRCFMYMRSDLNECDCESVYYPVLYKF</sequence>
<dbReference type="AlphaFoldDB" id="A0A4U5LPY4"/>
<proteinExistence type="predicted"/>
<keyword evidence="3" id="KW-1185">Reference proteome</keyword>
<reference evidence="2 3" key="2">
    <citation type="journal article" date="2019" name="G3 (Bethesda)">
        <title>Hybrid Assembly of the Genome of the Entomopathogenic Nematode Steinernema carpocapsae Identifies the X-Chromosome.</title>
        <authorList>
            <person name="Serra L."/>
            <person name="Macchietto M."/>
            <person name="Macias-Munoz A."/>
            <person name="McGill C.J."/>
            <person name="Rodriguez I.M."/>
            <person name="Rodriguez B."/>
            <person name="Murad R."/>
            <person name="Mortazavi A."/>
        </authorList>
    </citation>
    <scope>NUCLEOTIDE SEQUENCE [LARGE SCALE GENOMIC DNA]</scope>
    <source>
        <strain evidence="2 3">ALL</strain>
    </source>
</reference>
<evidence type="ECO:0000313" key="2">
    <source>
        <dbReference type="EMBL" id="TKR57993.1"/>
    </source>
</evidence>
<name>A0A4U5LPY4_STECR</name>
<feature type="signal peptide" evidence="1">
    <location>
        <begin position="1"/>
        <end position="20"/>
    </location>
</feature>
<organism evidence="2 3">
    <name type="scientific">Steinernema carpocapsae</name>
    <name type="common">Entomopathogenic nematode</name>
    <dbReference type="NCBI Taxonomy" id="34508"/>
    <lineage>
        <taxon>Eukaryota</taxon>
        <taxon>Metazoa</taxon>
        <taxon>Ecdysozoa</taxon>
        <taxon>Nematoda</taxon>
        <taxon>Chromadorea</taxon>
        <taxon>Rhabditida</taxon>
        <taxon>Tylenchina</taxon>
        <taxon>Panagrolaimomorpha</taxon>
        <taxon>Strongyloidoidea</taxon>
        <taxon>Steinernematidae</taxon>
        <taxon>Steinernema</taxon>
    </lineage>
</organism>
<evidence type="ECO:0000313" key="3">
    <source>
        <dbReference type="Proteomes" id="UP000298663"/>
    </source>
</evidence>
<feature type="chain" id="PRO_5020566177" evidence="1">
    <location>
        <begin position="21"/>
        <end position="94"/>
    </location>
</feature>
<dbReference type="Proteomes" id="UP000298663">
    <property type="component" value="Unassembled WGS sequence"/>
</dbReference>
<reference evidence="2 3" key="1">
    <citation type="journal article" date="2015" name="Genome Biol.">
        <title>Comparative genomics of Steinernema reveals deeply conserved gene regulatory networks.</title>
        <authorList>
            <person name="Dillman A.R."/>
            <person name="Macchietto M."/>
            <person name="Porter C.F."/>
            <person name="Rogers A."/>
            <person name="Williams B."/>
            <person name="Antoshechkin I."/>
            <person name="Lee M.M."/>
            <person name="Goodwin Z."/>
            <person name="Lu X."/>
            <person name="Lewis E.E."/>
            <person name="Goodrich-Blair H."/>
            <person name="Stock S.P."/>
            <person name="Adams B.J."/>
            <person name="Sternberg P.W."/>
            <person name="Mortazavi A."/>
        </authorList>
    </citation>
    <scope>NUCLEOTIDE SEQUENCE [LARGE SCALE GENOMIC DNA]</scope>
    <source>
        <strain evidence="2 3">ALL</strain>
    </source>
</reference>
<protein>
    <submittedName>
        <fullName evidence="2">Uncharacterized protein</fullName>
    </submittedName>
</protein>
<keyword evidence="1" id="KW-0732">Signal</keyword>
<evidence type="ECO:0000256" key="1">
    <source>
        <dbReference type="SAM" id="SignalP"/>
    </source>
</evidence>
<gene>
    <name evidence="2" type="ORF">L596_030623</name>
</gene>